<dbReference type="EMBL" id="JAAGLU010000028">
    <property type="protein sequence ID" value="NEC89967.1"/>
    <property type="molecule type" value="Genomic_DNA"/>
</dbReference>
<feature type="transmembrane region" description="Helical" evidence="5">
    <location>
        <begin position="34"/>
        <end position="54"/>
    </location>
</feature>
<reference evidence="7" key="1">
    <citation type="submission" date="2020-01" db="EMBL/GenBank/DDBJ databases">
        <title>Insect and environment-associated Actinomycetes.</title>
        <authorList>
            <person name="Currrie C."/>
            <person name="Chevrette M."/>
            <person name="Carlson C."/>
            <person name="Stubbendieck R."/>
            <person name="Wendt-Pienkowski E."/>
        </authorList>
    </citation>
    <scope>NUCLEOTIDE SEQUENCE</scope>
    <source>
        <strain evidence="7">SID12501</strain>
    </source>
</reference>
<evidence type="ECO:0000256" key="3">
    <source>
        <dbReference type="ARBA" id="ARBA00022989"/>
    </source>
</evidence>
<dbReference type="AlphaFoldDB" id="A0A6B3BZT3"/>
<keyword evidence="2 5" id="KW-0812">Transmembrane</keyword>
<feature type="transmembrane region" description="Helical" evidence="5">
    <location>
        <begin position="387"/>
        <end position="405"/>
    </location>
</feature>
<sequence length="420" mass="43706">MRSFNQVPQGRCPEIAEIRLSRKKSRSESESEALRARIAICLLFAALGLTNAAWSSRIPDIRQNVGADNATWGLVGASSAVGDLVAIAVTMVLIGTTRIRKLTRVGALLMLLSGPLLAGASAFVALAAGLVIWGFGATLLATAINTQGVSAETTYDRRMVPFFHACYSCSVLVGGLYGSASAALGVTPGVQLAISTATFGLLLLVTANWLPDDAPQADSSHTPLRERLRNRWGPQLRVLALLAFVASFIEGTVGQWSAIYATDSAGANAAVAAGVYTAFTVAILVVRLVGDLIMQRVAVRTFLQWSLLIAGLGIATVILWPSTATVIVGFVLAGVGIGCVMPAVIRLAGKQPDVSAGEGVSTVTLGQWPGFLLASPVIGVVAGATDLRTALTLLIVCGVGGALLARKVRQVELHQEPRGT</sequence>
<accession>A0A6B3BZT3</accession>
<dbReference type="Gene3D" id="1.20.1250.20">
    <property type="entry name" value="MFS general substrate transporter like domains"/>
    <property type="match status" value="2"/>
</dbReference>
<proteinExistence type="predicted"/>
<dbReference type="GO" id="GO:0022857">
    <property type="term" value="F:transmembrane transporter activity"/>
    <property type="evidence" value="ECO:0007669"/>
    <property type="project" value="InterPro"/>
</dbReference>
<organism evidence="7">
    <name type="scientific">Streptomyces sp. SID12501</name>
    <dbReference type="NCBI Taxonomy" id="2706042"/>
    <lineage>
        <taxon>Bacteria</taxon>
        <taxon>Bacillati</taxon>
        <taxon>Actinomycetota</taxon>
        <taxon>Actinomycetes</taxon>
        <taxon>Kitasatosporales</taxon>
        <taxon>Streptomycetaceae</taxon>
        <taxon>Streptomyces</taxon>
    </lineage>
</organism>
<feature type="domain" description="Major facilitator superfamily (MFS) profile" evidence="6">
    <location>
        <begin position="235"/>
        <end position="420"/>
    </location>
</feature>
<gene>
    <name evidence="7" type="ORF">G3I71_30125</name>
</gene>
<dbReference type="InterPro" id="IPR051788">
    <property type="entry name" value="MFS_Transporter"/>
</dbReference>
<evidence type="ECO:0000256" key="1">
    <source>
        <dbReference type="ARBA" id="ARBA00004651"/>
    </source>
</evidence>
<comment type="caution">
    <text evidence="7">The sequence shown here is derived from an EMBL/GenBank/DDBJ whole genome shotgun (WGS) entry which is preliminary data.</text>
</comment>
<dbReference type="PANTHER" id="PTHR23514:SF13">
    <property type="entry name" value="INNER MEMBRANE PROTEIN YBJJ"/>
    <property type="match status" value="1"/>
</dbReference>
<feature type="transmembrane region" description="Helical" evidence="5">
    <location>
        <begin position="302"/>
        <end position="320"/>
    </location>
</feature>
<evidence type="ECO:0000256" key="5">
    <source>
        <dbReference type="SAM" id="Phobius"/>
    </source>
</evidence>
<keyword evidence="4 5" id="KW-0472">Membrane</keyword>
<evidence type="ECO:0000256" key="2">
    <source>
        <dbReference type="ARBA" id="ARBA00022692"/>
    </source>
</evidence>
<feature type="transmembrane region" description="Helical" evidence="5">
    <location>
        <begin position="162"/>
        <end position="184"/>
    </location>
</feature>
<dbReference type="SUPFAM" id="SSF103473">
    <property type="entry name" value="MFS general substrate transporter"/>
    <property type="match status" value="1"/>
</dbReference>
<dbReference type="InterPro" id="IPR011701">
    <property type="entry name" value="MFS"/>
</dbReference>
<protein>
    <submittedName>
        <fullName evidence="7">MFS transporter</fullName>
    </submittedName>
</protein>
<dbReference type="RefSeq" id="WP_164319439.1">
    <property type="nucleotide sequence ID" value="NZ_JAAGLU010000028.1"/>
</dbReference>
<dbReference type="InterPro" id="IPR036259">
    <property type="entry name" value="MFS_trans_sf"/>
</dbReference>
<dbReference type="PROSITE" id="PS50850">
    <property type="entry name" value="MFS"/>
    <property type="match status" value="1"/>
</dbReference>
<evidence type="ECO:0000259" key="6">
    <source>
        <dbReference type="PROSITE" id="PS50850"/>
    </source>
</evidence>
<dbReference type="InterPro" id="IPR020846">
    <property type="entry name" value="MFS_dom"/>
</dbReference>
<feature type="transmembrane region" description="Helical" evidence="5">
    <location>
        <begin position="130"/>
        <end position="150"/>
    </location>
</feature>
<feature type="transmembrane region" description="Helical" evidence="5">
    <location>
        <begin position="106"/>
        <end position="124"/>
    </location>
</feature>
<feature type="transmembrane region" description="Helical" evidence="5">
    <location>
        <begin position="326"/>
        <end position="348"/>
    </location>
</feature>
<feature type="transmembrane region" description="Helical" evidence="5">
    <location>
        <begin position="269"/>
        <end position="290"/>
    </location>
</feature>
<name>A0A6B3BZT3_9ACTN</name>
<evidence type="ECO:0000313" key="7">
    <source>
        <dbReference type="EMBL" id="NEC89967.1"/>
    </source>
</evidence>
<evidence type="ECO:0000256" key="4">
    <source>
        <dbReference type="ARBA" id="ARBA00023136"/>
    </source>
</evidence>
<dbReference type="PANTHER" id="PTHR23514">
    <property type="entry name" value="BYPASS OF STOP CODON PROTEIN 6"/>
    <property type="match status" value="1"/>
</dbReference>
<keyword evidence="3 5" id="KW-1133">Transmembrane helix</keyword>
<dbReference type="Pfam" id="PF07690">
    <property type="entry name" value="MFS_1"/>
    <property type="match status" value="1"/>
</dbReference>
<feature type="transmembrane region" description="Helical" evidence="5">
    <location>
        <begin position="74"/>
        <end position="94"/>
    </location>
</feature>
<feature type="transmembrane region" description="Helical" evidence="5">
    <location>
        <begin position="360"/>
        <end position="381"/>
    </location>
</feature>
<feature type="transmembrane region" description="Helical" evidence="5">
    <location>
        <begin position="190"/>
        <end position="211"/>
    </location>
</feature>
<dbReference type="CDD" id="cd17393">
    <property type="entry name" value="MFS_MosC_like"/>
    <property type="match status" value="1"/>
</dbReference>
<feature type="transmembrane region" description="Helical" evidence="5">
    <location>
        <begin position="232"/>
        <end position="249"/>
    </location>
</feature>
<comment type="subcellular location">
    <subcellularLocation>
        <location evidence="1">Cell membrane</location>
        <topology evidence="1">Multi-pass membrane protein</topology>
    </subcellularLocation>
</comment>
<dbReference type="GO" id="GO:0005886">
    <property type="term" value="C:plasma membrane"/>
    <property type="evidence" value="ECO:0007669"/>
    <property type="project" value="UniProtKB-SubCell"/>
</dbReference>